<dbReference type="AlphaFoldDB" id="A0A8R2CAD3"/>
<proteinExistence type="predicted"/>
<dbReference type="EnsemblMetazoa" id="XM_012697649.3">
    <property type="protein sequence ID" value="XP_012553103.2"/>
    <property type="gene ID" value="LOC105842984"/>
</dbReference>
<dbReference type="RefSeq" id="XP_062532026.1">
    <property type="nucleotide sequence ID" value="XM_062676042.1"/>
</dbReference>
<feature type="region of interest" description="Disordered" evidence="1">
    <location>
        <begin position="238"/>
        <end position="277"/>
    </location>
</feature>
<reference evidence="4" key="1">
    <citation type="journal article" date="2008" name="Insect Biochem. Mol. Biol.">
        <title>The genome of a lepidopteran model insect, the silkworm Bombyx mori.</title>
        <authorList>
            <consortium name="International Silkworm Genome Consortium"/>
        </authorList>
    </citation>
    <scope>NUCLEOTIDE SEQUENCE [LARGE SCALE GENOMIC DNA]</scope>
    <source>
        <strain evidence="4">p50T</strain>
    </source>
</reference>
<dbReference type="Proteomes" id="UP000005204">
    <property type="component" value="Unassembled WGS sequence"/>
</dbReference>
<organism evidence="3 4">
    <name type="scientific">Bombyx mori</name>
    <name type="common">Silk moth</name>
    <dbReference type="NCBI Taxonomy" id="7091"/>
    <lineage>
        <taxon>Eukaryota</taxon>
        <taxon>Metazoa</taxon>
        <taxon>Ecdysozoa</taxon>
        <taxon>Arthropoda</taxon>
        <taxon>Hexapoda</taxon>
        <taxon>Insecta</taxon>
        <taxon>Pterygota</taxon>
        <taxon>Neoptera</taxon>
        <taxon>Endopterygota</taxon>
        <taxon>Lepidoptera</taxon>
        <taxon>Glossata</taxon>
        <taxon>Ditrysia</taxon>
        <taxon>Bombycoidea</taxon>
        <taxon>Bombycidae</taxon>
        <taxon>Bombycinae</taxon>
        <taxon>Bombyx</taxon>
    </lineage>
</organism>
<dbReference type="RefSeq" id="XP_012553103.2">
    <property type="nucleotide sequence ID" value="XM_012697649.4"/>
</dbReference>
<keyword evidence="4" id="KW-1185">Reference proteome</keyword>
<sequence>MRLFLFLSIIILLIALCNASFYVDSKNKQLTIFRKPSADEVKISPKTIQYNHGRIRNFPAHNYIQDDKREEYSPSTNHLKKNIKSFYNEDLEKLKRPRHLPSRANLNFIKKRIPKYRRDDSSSSDTESSSREMKDWKEEYAEYWLAKKLEALNTTMVPGDSVNMVAARPWGVSCGDPNQHDMPWGTCMLPMECDAEYRIYRGDHFCGRTEFVCCSLQLSAFDMHQDIDISFADSSLSTDSEERKERDKDSKEKKRSKKRRDRRKRKRERDRRKRKIKKNIRRIVKEIKRLLSKTYRNGTTERKKKTKMLKKFVSDLKKQYKKDRKTVKNLHEVELVKIDAALQRKLNQIRYANENFMKNSTFRDIVINGTMNKSGARMLVEAYPELSSYIDATRRSGASYVPKDYVEYDIEYGLNYYP</sequence>
<dbReference type="GeneID" id="105842984"/>
<feature type="signal peptide" evidence="2">
    <location>
        <begin position="1"/>
        <end position="19"/>
    </location>
</feature>
<evidence type="ECO:0000313" key="4">
    <source>
        <dbReference type="Proteomes" id="UP000005204"/>
    </source>
</evidence>
<reference evidence="3" key="2">
    <citation type="submission" date="2022-06" db="UniProtKB">
        <authorList>
            <consortium name="EnsemblMetazoa"/>
        </authorList>
    </citation>
    <scope>IDENTIFICATION</scope>
    <source>
        <strain evidence="3">p50T (Dazao)</strain>
    </source>
</reference>
<feature type="compositionally biased region" description="Basic residues" evidence="1">
    <location>
        <begin position="253"/>
        <end position="277"/>
    </location>
</feature>
<feature type="chain" id="PRO_5035802535" evidence="2">
    <location>
        <begin position="20"/>
        <end position="418"/>
    </location>
</feature>
<dbReference type="SMR" id="A0A8R2CAD3"/>
<protein>
    <submittedName>
        <fullName evidence="3">Uncharacterized protein</fullName>
    </submittedName>
</protein>
<accession>A0A8R2CAD3</accession>
<evidence type="ECO:0000256" key="1">
    <source>
        <dbReference type="SAM" id="MobiDB-lite"/>
    </source>
</evidence>
<evidence type="ECO:0000313" key="3">
    <source>
        <dbReference type="EnsemblMetazoa" id="XP_012553103.2"/>
    </source>
</evidence>
<evidence type="ECO:0000256" key="2">
    <source>
        <dbReference type="SAM" id="SignalP"/>
    </source>
</evidence>
<name>A0A8R2CAD3_BOMMO</name>
<keyword evidence="2" id="KW-0732">Signal</keyword>
<feature type="compositionally biased region" description="Basic and acidic residues" evidence="1">
    <location>
        <begin position="240"/>
        <end position="252"/>
    </location>
</feature>
<dbReference type="KEGG" id="bmor:105842984"/>